<dbReference type="Proteomes" id="UP000708208">
    <property type="component" value="Unassembled WGS sequence"/>
</dbReference>
<gene>
    <name evidence="2" type="ORF">AFUS01_LOCUS23567</name>
</gene>
<reference evidence="2" key="1">
    <citation type="submission" date="2021-06" db="EMBL/GenBank/DDBJ databases">
        <authorList>
            <person name="Hodson N. C."/>
            <person name="Mongue J. A."/>
            <person name="Jaron S. K."/>
        </authorList>
    </citation>
    <scope>NUCLEOTIDE SEQUENCE</scope>
</reference>
<feature type="compositionally biased region" description="Polar residues" evidence="1">
    <location>
        <begin position="1"/>
        <end position="15"/>
    </location>
</feature>
<organism evidence="2 3">
    <name type="scientific">Allacma fusca</name>
    <dbReference type="NCBI Taxonomy" id="39272"/>
    <lineage>
        <taxon>Eukaryota</taxon>
        <taxon>Metazoa</taxon>
        <taxon>Ecdysozoa</taxon>
        <taxon>Arthropoda</taxon>
        <taxon>Hexapoda</taxon>
        <taxon>Collembola</taxon>
        <taxon>Symphypleona</taxon>
        <taxon>Sminthuridae</taxon>
        <taxon>Allacma</taxon>
    </lineage>
</organism>
<dbReference type="EMBL" id="CAJVCH010285656">
    <property type="protein sequence ID" value="CAG7784908.1"/>
    <property type="molecule type" value="Genomic_DNA"/>
</dbReference>
<name>A0A8J2KZI1_9HEXA</name>
<keyword evidence="3" id="KW-1185">Reference proteome</keyword>
<evidence type="ECO:0000313" key="3">
    <source>
        <dbReference type="Proteomes" id="UP000708208"/>
    </source>
</evidence>
<comment type="caution">
    <text evidence="2">The sequence shown here is derived from an EMBL/GenBank/DDBJ whole genome shotgun (WGS) entry which is preliminary data.</text>
</comment>
<protein>
    <submittedName>
        <fullName evidence="2">Uncharacterized protein</fullName>
    </submittedName>
</protein>
<evidence type="ECO:0000256" key="1">
    <source>
        <dbReference type="SAM" id="MobiDB-lite"/>
    </source>
</evidence>
<dbReference type="AlphaFoldDB" id="A0A8J2KZI1"/>
<evidence type="ECO:0000313" key="2">
    <source>
        <dbReference type="EMBL" id="CAG7784908.1"/>
    </source>
</evidence>
<accession>A0A8J2KZI1</accession>
<sequence length="67" mass="7800">MKWKQNTTGNITVKRNQQDDDISDTKKARTTPDDLYVSAVVEETMDKIIERMSTKRETNDGKHQQET</sequence>
<proteinExistence type="predicted"/>
<feature type="region of interest" description="Disordered" evidence="1">
    <location>
        <begin position="1"/>
        <end position="28"/>
    </location>
</feature>